<dbReference type="Proteomes" id="UP000315017">
    <property type="component" value="Chromosome"/>
</dbReference>
<reference evidence="1 2" key="1">
    <citation type="submission" date="2019-02" db="EMBL/GenBank/DDBJ databases">
        <title>Deep-cultivation of Planctomycetes and their phenomic and genomic characterization uncovers novel biology.</title>
        <authorList>
            <person name="Wiegand S."/>
            <person name="Jogler M."/>
            <person name="Boedeker C."/>
            <person name="Pinto D."/>
            <person name="Vollmers J."/>
            <person name="Rivas-Marin E."/>
            <person name="Kohn T."/>
            <person name="Peeters S.H."/>
            <person name="Heuer A."/>
            <person name="Rast P."/>
            <person name="Oberbeckmann S."/>
            <person name="Bunk B."/>
            <person name="Jeske O."/>
            <person name="Meyerdierks A."/>
            <person name="Storesund J.E."/>
            <person name="Kallscheuer N."/>
            <person name="Luecker S."/>
            <person name="Lage O.M."/>
            <person name="Pohl T."/>
            <person name="Merkel B.J."/>
            <person name="Hornburger P."/>
            <person name="Mueller R.-W."/>
            <person name="Bruemmer F."/>
            <person name="Labrenz M."/>
            <person name="Spormann A.M."/>
            <person name="Op den Camp H."/>
            <person name="Overmann J."/>
            <person name="Amann R."/>
            <person name="Jetten M.S.M."/>
            <person name="Mascher T."/>
            <person name="Medema M.H."/>
            <person name="Devos D.P."/>
            <person name="Kaster A.-K."/>
            <person name="Ovreas L."/>
            <person name="Rohde M."/>
            <person name="Galperin M.Y."/>
            <person name="Jogler C."/>
        </authorList>
    </citation>
    <scope>NUCLEOTIDE SEQUENCE [LARGE SCALE GENOMIC DNA]</scope>
    <source>
        <strain evidence="1 2">ETA_A8</strain>
    </source>
</reference>
<accession>A0A517YC04</accession>
<evidence type="ECO:0000313" key="1">
    <source>
        <dbReference type="EMBL" id="QDU27754.1"/>
    </source>
</evidence>
<keyword evidence="2" id="KW-1185">Reference proteome</keyword>
<name>A0A517YC04_9BACT</name>
<gene>
    <name evidence="1" type="ORF">ETAA8_28440</name>
</gene>
<proteinExistence type="predicted"/>
<dbReference type="EMBL" id="CP036274">
    <property type="protein sequence ID" value="QDU27754.1"/>
    <property type="molecule type" value="Genomic_DNA"/>
</dbReference>
<organism evidence="1 2">
    <name type="scientific">Anatilimnocola aggregata</name>
    <dbReference type="NCBI Taxonomy" id="2528021"/>
    <lineage>
        <taxon>Bacteria</taxon>
        <taxon>Pseudomonadati</taxon>
        <taxon>Planctomycetota</taxon>
        <taxon>Planctomycetia</taxon>
        <taxon>Pirellulales</taxon>
        <taxon>Pirellulaceae</taxon>
        <taxon>Anatilimnocola</taxon>
    </lineage>
</organism>
<dbReference type="KEGG" id="aagg:ETAA8_28440"/>
<evidence type="ECO:0000313" key="2">
    <source>
        <dbReference type="Proteomes" id="UP000315017"/>
    </source>
</evidence>
<protein>
    <submittedName>
        <fullName evidence="1">Uncharacterized protein</fullName>
    </submittedName>
</protein>
<sequence length="66" mass="7600">MDQPNTPRKSTEALPRHVFREHQCQNCKSIHLAIKGSTRPAGRSRLRRASCKDCGYQFVMVMVLQE</sequence>
<dbReference type="AlphaFoldDB" id="A0A517YC04"/>